<comment type="caution">
    <text evidence="1">The sequence shown here is derived from an EMBL/GenBank/DDBJ whole genome shotgun (WGS) entry which is preliminary data.</text>
</comment>
<dbReference type="Proteomes" id="UP000179099">
    <property type="component" value="Unassembled WGS sequence"/>
</dbReference>
<reference evidence="1 2" key="1">
    <citation type="journal article" date="2016" name="Nat. Commun.">
        <title>Thousands of microbial genomes shed light on interconnected biogeochemical processes in an aquifer system.</title>
        <authorList>
            <person name="Anantharaman K."/>
            <person name="Brown C.T."/>
            <person name="Hug L.A."/>
            <person name="Sharon I."/>
            <person name="Castelle C.J."/>
            <person name="Probst A.J."/>
            <person name="Thomas B.C."/>
            <person name="Singh A."/>
            <person name="Wilkins M.J."/>
            <person name="Karaoz U."/>
            <person name="Brodie E.L."/>
            <person name="Williams K.H."/>
            <person name="Hubbard S.S."/>
            <person name="Banfield J.F."/>
        </authorList>
    </citation>
    <scope>NUCLEOTIDE SEQUENCE [LARGE SCALE GENOMIC DNA]</scope>
</reference>
<proteinExistence type="predicted"/>
<organism evidence="1 2">
    <name type="scientific">Candidatus Portnoybacteria bacterium RBG_19FT_COMBO_36_7</name>
    <dbReference type="NCBI Taxonomy" id="1801992"/>
    <lineage>
        <taxon>Bacteria</taxon>
        <taxon>Candidatus Portnoyibacteriota</taxon>
    </lineage>
</organism>
<name>A0A1G2F9G7_9BACT</name>
<dbReference type="STRING" id="1801992.A2Y98_02565"/>
<accession>A0A1G2F9G7</accession>
<protein>
    <recommendedName>
        <fullName evidence="3">Prevent-host-death protein</fullName>
    </recommendedName>
</protein>
<evidence type="ECO:0008006" key="3">
    <source>
        <dbReference type="Google" id="ProtNLM"/>
    </source>
</evidence>
<gene>
    <name evidence="1" type="ORF">A2Y98_02565</name>
</gene>
<evidence type="ECO:0000313" key="2">
    <source>
        <dbReference type="Proteomes" id="UP000179099"/>
    </source>
</evidence>
<dbReference type="EMBL" id="MHMW01000018">
    <property type="protein sequence ID" value="OGZ34191.1"/>
    <property type="molecule type" value="Genomic_DNA"/>
</dbReference>
<sequence>MWDTIKKILQKQEGACIIIEDGKPEYVVTRFSDYEKFLEKKEEIAAKNFNSNFSEEELLDRINQEIASWKAVQQEQQAEAEITEKTIDEEVKIEDLPLS</sequence>
<evidence type="ECO:0000313" key="1">
    <source>
        <dbReference type="EMBL" id="OGZ34191.1"/>
    </source>
</evidence>
<dbReference type="AlphaFoldDB" id="A0A1G2F9G7"/>